<dbReference type="PANTHER" id="PTHR24321:SF12">
    <property type="entry name" value="SHORT-CHAIN DEHYDROGENASE_REDUCTASE FAMILY, PUTATIVE (AFU_ORTHOLOGUE AFUA_5G14340)-RELATED"/>
    <property type="match status" value="1"/>
</dbReference>
<comment type="caution">
    <text evidence="4">The sequence shown here is derived from an EMBL/GenBank/DDBJ whole genome shotgun (WGS) entry which is preliminary data.</text>
</comment>
<dbReference type="FunFam" id="3.40.50.720:FF:000084">
    <property type="entry name" value="Short-chain dehydrogenase reductase"/>
    <property type="match status" value="1"/>
</dbReference>
<dbReference type="VEuPathDB" id="FungiDB:EYZ11_009275"/>
<dbReference type="PRINTS" id="PR00081">
    <property type="entry name" value="GDHRDH"/>
</dbReference>
<dbReference type="InterPro" id="IPR002347">
    <property type="entry name" value="SDR_fam"/>
</dbReference>
<keyword evidence="3" id="KW-0560">Oxidoreductase</keyword>
<dbReference type="CDD" id="cd05233">
    <property type="entry name" value="SDR_c"/>
    <property type="match status" value="1"/>
</dbReference>
<dbReference type="GO" id="GO:0016491">
    <property type="term" value="F:oxidoreductase activity"/>
    <property type="evidence" value="ECO:0007669"/>
    <property type="project" value="UniProtKB-KW"/>
</dbReference>
<gene>
    <name evidence="4" type="ORF">ATNIH1004_006758</name>
</gene>
<dbReference type="InterPro" id="IPR036291">
    <property type="entry name" value="NAD(P)-bd_dom_sf"/>
</dbReference>
<evidence type="ECO:0000256" key="2">
    <source>
        <dbReference type="ARBA" id="ARBA00022857"/>
    </source>
</evidence>
<sequence>MIASTQLDGVALVVGSGRGIGQQAAFSLAEAGARVVIFADMNEETAKLSAEESKKYASNKDYTATTFTVNVTDAKGVQDMVDFVIEKFGRLDYCVNGAGVDNGVHCPVADTNIENFERIMNINAKGMMLCVRAQCAAMRKQSPKTVQGRNGTRDIGRGAIVNIASANAFAGLPGKMSYTVSKHAVMGLTKMAGLDHAAEGIRCNAVCPTWVRTPLLDIELEANPEVAGMISAIVPIKRAAECEEVSDTIAYLLSPASSYINGTSVLIDAGVTTTITLRNLCTDAIEGLSLVDRQRKGQPGGVIHLTYLCAYILPPNSTIMGIVEEAGMAHLWSQFVNEAEDGSTFPVDPVLLFLGGVDKEIVDEALPHLVRFPRSVFTAQTSGSAWRHIPVTYVLTQEDYSVPRVYQDIMLEKVRKEGLVLRTVDFKTSHSVFITKQEEMVQLVVEAAEDERNPV</sequence>
<keyword evidence="2" id="KW-0521">NADP</keyword>
<accession>A0A5M9MLK7</accession>
<dbReference type="AlphaFoldDB" id="A0A5M9MLK7"/>
<dbReference type="PRINTS" id="PR00080">
    <property type="entry name" value="SDRFAMILY"/>
</dbReference>
<dbReference type="OrthoDB" id="5840532at2759"/>
<evidence type="ECO:0000256" key="3">
    <source>
        <dbReference type="ARBA" id="ARBA00023002"/>
    </source>
</evidence>
<dbReference type="SUPFAM" id="SSF51735">
    <property type="entry name" value="NAD(P)-binding Rossmann-fold domains"/>
    <property type="match status" value="1"/>
</dbReference>
<dbReference type="Pfam" id="PF13561">
    <property type="entry name" value="adh_short_C2"/>
    <property type="match status" value="1"/>
</dbReference>
<dbReference type="Proteomes" id="UP000324241">
    <property type="component" value="Unassembled WGS sequence"/>
</dbReference>
<dbReference type="GeneID" id="54329460"/>
<dbReference type="RefSeq" id="XP_033424700.1">
    <property type="nucleotide sequence ID" value="XM_033571385.1"/>
</dbReference>
<protein>
    <recommendedName>
        <fullName evidence="6">Oxidoreductase</fullName>
    </recommendedName>
</protein>
<evidence type="ECO:0000313" key="4">
    <source>
        <dbReference type="EMBL" id="KAA8645339.1"/>
    </source>
</evidence>
<evidence type="ECO:0000313" key="5">
    <source>
        <dbReference type="Proteomes" id="UP000324241"/>
    </source>
</evidence>
<reference evidence="4 5" key="1">
    <citation type="submission" date="2019-08" db="EMBL/GenBank/DDBJ databases">
        <title>The genome sequence of a newly discovered highly antifungal drug resistant Aspergillus species, Aspergillus tanneri NIH 1004.</title>
        <authorList>
            <person name="Mounaud S."/>
            <person name="Singh I."/>
            <person name="Joardar V."/>
            <person name="Pakala S."/>
            <person name="Pakala S."/>
            <person name="Venepally P."/>
            <person name="Chung J.K."/>
            <person name="Losada L."/>
            <person name="Nierman W.C."/>
        </authorList>
    </citation>
    <scope>NUCLEOTIDE SEQUENCE [LARGE SCALE GENOMIC DNA]</scope>
    <source>
        <strain evidence="4 5">NIH1004</strain>
    </source>
</reference>
<organism evidence="4 5">
    <name type="scientific">Aspergillus tanneri</name>
    <dbReference type="NCBI Taxonomy" id="1220188"/>
    <lineage>
        <taxon>Eukaryota</taxon>
        <taxon>Fungi</taxon>
        <taxon>Dikarya</taxon>
        <taxon>Ascomycota</taxon>
        <taxon>Pezizomycotina</taxon>
        <taxon>Eurotiomycetes</taxon>
        <taxon>Eurotiomycetidae</taxon>
        <taxon>Eurotiales</taxon>
        <taxon>Aspergillaceae</taxon>
        <taxon>Aspergillus</taxon>
        <taxon>Aspergillus subgen. Circumdati</taxon>
    </lineage>
</organism>
<evidence type="ECO:0008006" key="6">
    <source>
        <dbReference type="Google" id="ProtNLM"/>
    </source>
</evidence>
<name>A0A5M9MLK7_9EURO</name>
<dbReference type="EMBL" id="QUQM01000007">
    <property type="protein sequence ID" value="KAA8645339.1"/>
    <property type="molecule type" value="Genomic_DNA"/>
</dbReference>
<dbReference type="Gene3D" id="3.40.50.1820">
    <property type="entry name" value="alpha/beta hydrolase"/>
    <property type="match status" value="1"/>
</dbReference>
<dbReference type="PANTHER" id="PTHR24321">
    <property type="entry name" value="DEHYDROGENASES, SHORT CHAIN"/>
    <property type="match status" value="1"/>
</dbReference>
<dbReference type="Gene3D" id="3.40.50.720">
    <property type="entry name" value="NAD(P)-binding Rossmann-like Domain"/>
    <property type="match status" value="1"/>
</dbReference>
<proteinExistence type="inferred from homology"/>
<dbReference type="InterPro" id="IPR020904">
    <property type="entry name" value="Sc_DH/Rdtase_CS"/>
</dbReference>
<dbReference type="PROSITE" id="PS00061">
    <property type="entry name" value="ADH_SHORT"/>
    <property type="match status" value="1"/>
</dbReference>
<comment type="similarity">
    <text evidence="1">Belongs to the short-chain dehydrogenases/reductases (SDR) family.</text>
</comment>
<dbReference type="InterPro" id="IPR029058">
    <property type="entry name" value="AB_hydrolase_fold"/>
</dbReference>
<evidence type="ECO:0000256" key="1">
    <source>
        <dbReference type="ARBA" id="ARBA00006484"/>
    </source>
</evidence>
<dbReference type="GO" id="GO:0044550">
    <property type="term" value="P:secondary metabolite biosynthetic process"/>
    <property type="evidence" value="ECO:0007669"/>
    <property type="project" value="UniProtKB-ARBA"/>
</dbReference>
<dbReference type="VEuPathDB" id="FungiDB:EYZ11_009510"/>